<feature type="domain" description="FecR protein" evidence="2">
    <location>
        <begin position="116"/>
        <end position="207"/>
    </location>
</feature>
<dbReference type="GO" id="GO:0016989">
    <property type="term" value="F:sigma factor antagonist activity"/>
    <property type="evidence" value="ECO:0007669"/>
    <property type="project" value="TreeGrafter"/>
</dbReference>
<dbReference type="InterPro" id="IPR012373">
    <property type="entry name" value="Ferrdict_sens_TM"/>
</dbReference>
<evidence type="ECO:0000256" key="1">
    <source>
        <dbReference type="SAM" id="Phobius"/>
    </source>
</evidence>
<dbReference type="Pfam" id="PF04773">
    <property type="entry name" value="FecR"/>
    <property type="match status" value="1"/>
</dbReference>
<reference evidence="4 5" key="1">
    <citation type="submission" date="2018-08" db="EMBL/GenBank/DDBJ databases">
        <title>Pallidiluteibacterium maritimus gen. nov., sp. nov., isolated from coastal sediment.</title>
        <authorList>
            <person name="Zhou L.Y."/>
        </authorList>
    </citation>
    <scope>NUCLEOTIDE SEQUENCE [LARGE SCALE GENOMIC DNA]</scope>
    <source>
        <strain evidence="4 5">XSD2</strain>
    </source>
</reference>
<dbReference type="Pfam" id="PF16344">
    <property type="entry name" value="FecR_C"/>
    <property type="match status" value="1"/>
</dbReference>
<feature type="domain" description="Protein FecR C-terminal" evidence="3">
    <location>
        <begin position="253"/>
        <end position="315"/>
    </location>
</feature>
<dbReference type="EMBL" id="QWGR01000020">
    <property type="protein sequence ID" value="RIJ45738.1"/>
    <property type="molecule type" value="Genomic_DNA"/>
</dbReference>
<accession>A0A399SQT4</accession>
<protein>
    <submittedName>
        <fullName evidence="4">DUF4974 domain-containing protein</fullName>
    </submittedName>
</protein>
<keyword evidence="1" id="KW-1133">Transmembrane helix</keyword>
<dbReference type="Gene3D" id="3.55.50.30">
    <property type="match status" value="1"/>
</dbReference>
<dbReference type="PANTHER" id="PTHR30273:SF2">
    <property type="entry name" value="PROTEIN FECR"/>
    <property type="match status" value="1"/>
</dbReference>
<evidence type="ECO:0000313" key="4">
    <source>
        <dbReference type="EMBL" id="RIJ45738.1"/>
    </source>
</evidence>
<dbReference type="PANTHER" id="PTHR30273">
    <property type="entry name" value="PERIPLASMIC SIGNAL SENSOR AND SIGMA FACTOR ACTIVATOR FECR-RELATED"/>
    <property type="match status" value="1"/>
</dbReference>
<name>A0A399SQT4_9BACT</name>
<dbReference type="OrthoDB" id="1452822at2"/>
<keyword evidence="5" id="KW-1185">Reference proteome</keyword>
<feature type="transmembrane region" description="Helical" evidence="1">
    <location>
        <begin position="71"/>
        <end position="93"/>
    </location>
</feature>
<dbReference type="InterPro" id="IPR032508">
    <property type="entry name" value="FecR_C"/>
</dbReference>
<organism evidence="4 5">
    <name type="scientific">Maribellus luteus</name>
    <dbReference type="NCBI Taxonomy" id="2305463"/>
    <lineage>
        <taxon>Bacteria</taxon>
        <taxon>Pseudomonadati</taxon>
        <taxon>Bacteroidota</taxon>
        <taxon>Bacteroidia</taxon>
        <taxon>Marinilabiliales</taxon>
        <taxon>Prolixibacteraceae</taxon>
        <taxon>Maribellus</taxon>
    </lineage>
</organism>
<dbReference type="InterPro" id="IPR006860">
    <property type="entry name" value="FecR"/>
</dbReference>
<dbReference type="Gene3D" id="2.60.120.1440">
    <property type="match status" value="1"/>
</dbReference>
<dbReference type="Proteomes" id="UP000265926">
    <property type="component" value="Unassembled WGS sequence"/>
</dbReference>
<keyword evidence="1" id="KW-0812">Transmembrane</keyword>
<evidence type="ECO:0000259" key="3">
    <source>
        <dbReference type="Pfam" id="PF16344"/>
    </source>
</evidence>
<gene>
    <name evidence="4" type="ORF">D1614_21610</name>
</gene>
<dbReference type="RefSeq" id="WP_119440084.1">
    <property type="nucleotide sequence ID" value="NZ_QWGR01000020.1"/>
</dbReference>
<dbReference type="AlphaFoldDB" id="A0A399SQT4"/>
<evidence type="ECO:0000259" key="2">
    <source>
        <dbReference type="Pfam" id="PF04773"/>
    </source>
</evidence>
<proteinExistence type="predicted"/>
<comment type="caution">
    <text evidence="4">The sequence shown here is derived from an EMBL/GenBank/DDBJ whole genome shotgun (WGS) entry which is preliminary data.</text>
</comment>
<sequence>MEEIILYRYLSGEASEEEVQQVFSWVQESGENRAEVIRLKQTWALAASASEDGEKAWDQVKSRLKTDSPRITLWLSFIKYAVVGILLVGIGAISQKLLTKKAQESIYAENTSFEVPVGQMSCVFLPDGSLVHLNSESKLSYANDFSAGNRVVELSGEAYFNVQSDDEHPFVVKTPGKVHVKVHGTAFNLRAYNDEGKIHTVLEEGSVSIIDDTGNELTKLVPGDKALYSAETNKLTVSKVRTELFSSWKDGLITFRNERLGDIARMMQRWYNVEIVFDTPQLADELYNGTIMKNKPIDQILEVFRITSSIEYTITPRVDKPTLIYWKSKRK</sequence>
<evidence type="ECO:0000313" key="5">
    <source>
        <dbReference type="Proteomes" id="UP000265926"/>
    </source>
</evidence>
<dbReference type="PIRSF" id="PIRSF018266">
    <property type="entry name" value="FecR"/>
    <property type="match status" value="1"/>
</dbReference>
<keyword evidence="1" id="KW-0472">Membrane</keyword>